<dbReference type="GO" id="GO:0015833">
    <property type="term" value="P:peptide transport"/>
    <property type="evidence" value="ECO:0007669"/>
    <property type="project" value="TreeGrafter"/>
</dbReference>
<dbReference type="KEGG" id="afx:JZ786_19225"/>
<feature type="domain" description="Solute-binding protein family 5" evidence="1">
    <location>
        <begin position="7"/>
        <end position="83"/>
    </location>
</feature>
<dbReference type="AlphaFoldDB" id="A0A9X7VWX5"/>
<sequence length="153" mass="17416">MKGGEALTFTLQVVSGWSDRDASSALIAQQLQKIGIQVTVQQEQYGAYMSNIQGHKYQLAMSWTNVGPTPYYLYENMLSSTGGWNLEQYSNPSTDAVLNNFSQTTNQTQQQQDIYKLEKVMINQLPSIPLFYGPYWYDYNDSRFTGWPSAQNP</sequence>
<dbReference type="InterPro" id="IPR000914">
    <property type="entry name" value="SBP_5_dom"/>
</dbReference>
<evidence type="ECO:0000259" key="1">
    <source>
        <dbReference type="Pfam" id="PF00496"/>
    </source>
</evidence>
<evidence type="ECO:0000313" key="2">
    <source>
        <dbReference type="EMBL" id="QSO46571.1"/>
    </source>
</evidence>
<dbReference type="PANTHER" id="PTHR30290">
    <property type="entry name" value="PERIPLASMIC BINDING COMPONENT OF ABC TRANSPORTER"/>
    <property type="match status" value="1"/>
</dbReference>
<organism evidence="2 3">
    <name type="scientific">Alicyclobacillus mengziensis</name>
    <dbReference type="NCBI Taxonomy" id="2931921"/>
    <lineage>
        <taxon>Bacteria</taxon>
        <taxon>Bacillati</taxon>
        <taxon>Bacillota</taxon>
        <taxon>Bacilli</taxon>
        <taxon>Bacillales</taxon>
        <taxon>Alicyclobacillaceae</taxon>
        <taxon>Alicyclobacillus</taxon>
    </lineage>
</organism>
<dbReference type="RefSeq" id="WP_206655937.1">
    <property type="nucleotide sequence ID" value="NZ_CP071182.1"/>
</dbReference>
<dbReference type="EMBL" id="CP071182">
    <property type="protein sequence ID" value="QSO46571.1"/>
    <property type="molecule type" value="Genomic_DNA"/>
</dbReference>
<name>A0A9X7VWX5_9BACL</name>
<dbReference type="InterPro" id="IPR039424">
    <property type="entry name" value="SBP_5"/>
</dbReference>
<dbReference type="SUPFAM" id="SSF53850">
    <property type="entry name" value="Periplasmic binding protein-like II"/>
    <property type="match status" value="1"/>
</dbReference>
<dbReference type="Pfam" id="PF00496">
    <property type="entry name" value="SBP_bac_5"/>
    <property type="match status" value="1"/>
</dbReference>
<gene>
    <name evidence="2" type="ORF">JZ786_19225</name>
</gene>
<accession>A0A9X7VWX5</accession>
<evidence type="ECO:0000313" key="3">
    <source>
        <dbReference type="Proteomes" id="UP000663505"/>
    </source>
</evidence>
<protein>
    <recommendedName>
        <fullName evidence="1">Solute-binding protein family 5 domain-containing protein</fullName>
    </recommendedName>
</protein>
<reference evidence="2 3" key="1">
    <citation type="submission" date="2021-02" db="EMBL/GenBank/DDBJ databases">
        <title>Alicyclobacillus curvatus sp. nov. and Alicyclobacillus mengziensis sp. nov., two acidophilic bacteria isolated from acid mine drainage.</title>
        <authorList>
            <person name="Huang Y."/>
        </authorList>
    </citation>
    <scope>NUCLEOTIDE SEQUENCE [LARGE SCALE GENOMIC DNA]</scope>
    <source>
        <strain evidence="2 3">S30H14</strain>
    </source>
</reference>
<dbReference type="Gene3D" id="3.40.190.10">
    <property type="entry name" value="Periplasmic binding protein-like II"/>
    <property type="match status" value="1"/>
</dbReference>
<dbReference type="GO" id="GO:1904680">
    <property type="term" value="F:peptide transmembrane transporter activity"/>
    <property type="evidence" value="ECO:0007669"/>
    <property type="project" value="TreeGrafter"/>
</dbReference>
<dbReference type="PANTHER" id="PTHR30290:SF82">
    <property type="entry name" value="ABC-TYPE DIPEPTIDE_OLIGOPEPTIDE TRANSPORT SYSTEM, PERIPLASMIC COMPONENT"/>
    <property type="match status" value="1"/>
</dbReference>
<keyword evidence="3" id="KW-1185">Reference proteome</keyword>
<dbReference type="Proteomes" id="UP000663505">
    <property type="component" value="Chromosome"/>
</dbReference>
<dbReference type="Gene3D" id="3.10.105.10">
    <property type="entry name" value="Dipeptide-binding Protein, Domain 3"/>
    <property type="match status" value="1"/>
</dbReference>
<proteinExistence type="predicted"/>